<evidence type="ECO:0000313" key="3">
    <source>
        <dbReference type="Proteomes" id="UP001244011"/>
    </source>
</evidence>
<dbReference type="EMBL" id="MU838997">
    <property type="protein sequence ID" value="KAK1772263.1"/>
    <property type="molecule type" value="Genomic_DNA"/>
</dbReference>
<feature type="compositionally biased region" description="Basic and acidic residues" evidence="1">
    <location>
        <begin position="144"/>
        <end position="160"/>
    </location>
</feature>
<accession>A0AAJ0CB54</accession>
<dbReference type="RefSeq" id="XP_060288476.1">
    <property type="nucleotide sequence ID" value="XM_060431361.1"/>
</dbReference>
<comment type="caution">
    <text evidence="2">The sequence shown here is derived from an EMBL/GenBank/DDBJ whole genome shotgun (WGS) entry which is preliminary data.</text>
</comment>
<feature type="compositionally biased region" description="Basic and acidic residues" evidence="1">
    <location>
        <begin position="170"/>
        <end position="179"/>
    </location>
</feature>
<evidence type="ECO:0000256" key="1">
    <source>
        <dbReference type="SAM" id="MobiDB-lite"/>
    </source>
</evidence>
<feature type="compositionally biased region" description="Pro residues" evidence="1">
    <location>
        <begin position="1"/>
        <end position="10"/>
    </location>
</feature>
<feature type="compositionally biased region" description="Low complexity" evidence="1">
    <location>
        <begin position="27"/>
        <end position="39"/>
    </location>
</feature>
<dbReference type="GeneID" id="85314548"/>
<sequence length="326" mass="34148">MSKPIQPPAFPGLDDDDDDADLPPPYTLSTTTTTPSTPLTTHLAALPARLRAAAAHHRASRSADAAALSAPHVAAFVERLTRLASASSNSSGGGRAIPIGTTAELVLVPAAAVPRGWALSGAAERRREGEVVRVARVEGPVRGGGEKGSSEKKGGAPARDDADDDDDDDGDHRDGRQDFDAATEFDDWGRWGEGAGAGMDDEDLLWWRDEAMAAGAAAHLRPGEPVRVERRQVQAAVENARDGRKKGWGWMRRRSDAPAARAAAAPPLVAMPAGPAPGPGVAAEVDEPASITVRADEVTFRKESELGVWESMNGFAILVTVRIGGT</sequence>
<feature type="region of interest" description="Disordered" evidence="1">
    <location>
        <begin position="1"/>
        <end position="39"/>
    </location>
</feature>
<dbReference type="AlphaFoldDB" id="A0AAJ0CB54"/>
<dbReference type="Proteomes" id="UP001244011">
    <property type="component" value="Unassembled WGS sequence"/>
</dbReference>
<reference evidence="2" key="1">
    <citation type="submission" date="2023-06" db="EMBL/GenBank/DDBJ databases">
        <title>Genome-scale phylogeny and comparative genomics of the fungal order Sordariales.</title>
        <authorList>
            <consortium name="Lawrence Berkeley National Laboratory"/>
            <person name="Hensen N."/>
            <person name="Bonometti L."/>
            <person name="Westerberg I."/>
            <person name="Brannstrom I.O."/>
            <person name="Guillou S."/>
            <person name="Cros-Aarteil S."/>
            <person name="Calhoun S."/>
            <person name="Haridas S."/>
            <person name="Kuo A."/>
            <person name="Mondo S."/>
            <person name="Pangilinan J."/>
            <person name="Riley R."/>
            <person name="Labutti K."/>
            <person name="Andreopoulos B."/>
            <person name="Lipzen A."/>
            <person name="Chen C."/>
            <person name="Yanf M."/>
            <person name="Daum C."/>
            <person name="Ng V."/>
            <person name="Clum A."/>
            <person name="Steindorff A."/>
            <person name="Ohm R."/>
            <person name="Martin F."/>
            <person name="Silar P."/>
            <person name="Natvig D."/>
            <person name="Lalanne C."/>
            <person name="Gautier V."/>
            <person name="Ament-Velasquez S.L."/>
            <person name="Kruys A."/>
            <person name="Hutchinson M.I."/>
            <person name="Powell A.J."/>
            <person name="Barry K."/>
            <person name="Miller A.N."/>
            <person name="Grigoriev I.V."/>
            <person name="Debuchy R."/>
            <person name="Gladieux P."/>
            <person name="Thoren M.H."/>
            <person name="Johannesson H."/>
        </authorList>
    </citation>
    <scope>NUCLEOTIDE SEQUENCE</scope>
    <source>
        <strain evidence="2">8032-3</strain>
    </source>
</reference>
<gene>
    <name evidence="2" type="ORF">QBC33DRAFT_582754</name>
</gene>
<keyword evidence="3" id="KW-1185">Reference proteome</keyword>
<organism evidence="2 3">
    <name type="scientific">Phialemonium atrogriseum</name>
    <dbReference type="NCBI Taxonomy" id="1093897"/>
    <lineage>
        <taxon>Eukaryota</taxon>
        <taxon>Fungi</taxon>
        <taxon>Dikarya</taxon>
        <taxon>Ascomycota</taxon>
        <taxon>Pezizomycotina</taxon>
        <taxon>Sordariomycetes</taxon>
        <taxon>Sordariomycetidae</taxon>
        <taxon>Cephalothecales</taxon>
        <taxon>Cephalothecaceae</taxon>
        <taxon>Phialemonium</taxon>
    </lineage>
</organism>
<proteinExistence type="predicted"/>
<protein>
    <submittedName>
        <fullName evidence="2">Uncharacterized protein</fullName>
    </submittedName>
</protein>
<feature type="region of interest" description="Disordered" evidence="1">
    <location>
        <begin position="136"/>
        <end position="194"/>
    </location>
</feature>
<name>A0AAJ0CB54_9PEZI</name>
<evidence type="ECO:0000313" key="2">
    <source>
        <dbReference type="EMBL" id="KAK1772263.1"/>
    </source>
</evidence>